<accession>A0A1K1PZE3</accession>
<feature type="domain" description="FAS1" evidence="2">
    <location>
        <begin position="33"/>
        <end position="199"/>
    </location>
</feature>
<dbReference type="PROSITE" id="PS51257">
    <property type="entry name" value="PROKAR_LIPOPROTEIN"/>
    <property type="match status" value="1"/>
</dbReference>
<reference evidence="4 6" key="1">
    <citation type="submission" date="2016-11" db="EMBL/GenBank/DDBJ databases">
        <authorList>
            <person name="Jaros S."/>
            <person name="Januszkiewicz K."/>
            <person name="Wedrychowicz H."/>
        </authorList>
    </citation>
    <scope>NUCLEOTIDE SEQUENCE [LARGE SCALE GENOMIC DNA]</scope>
    <source>
        <strain evidence="4 6">DSM 784</strain>
    </source>
</reference>
<keyword evidence="7" id="KW-1185">Reference proteome</keyword>
<dbReference type="PROSITE" id="PS50213">
    <property type="entry name" value="FAS1"/>
    <property type="match status" value="1"/>
</dbReference>
<dbReference type="InterPro" id="IPR008979">
    <property type="entry name" value="Galactose-bd-like_sf"/>
</dbReference>
<dbReference type="InterPro" id="IPR006584">
    <property type="entry name" value="Cellulose-bd_IV"/>
</dbReference>
<dbReference type="EMBL" id="CP140154">
    <property type="protein sequence ID" value="WQG92963.1"/>
    <property type="molecule type" value="Genomic_DNA"/>
</dbReference>
<gene>
    <name evidence="4" type="ORF">SAMN05661012_02390</name>
    <name evidence="5" type="ORF">SR876_15690</name>
</gene>
<feature type="domain" description="CBM6" evidence="3">
    <location>
        <begin position="391"/>
        <end position="518"/>
    </location>
</feature>
<dbReference type="SUPFAM" id="SSF82153">
    <property type="entry name" value="FAS1 domain"/>
    <property type="match status" value="1"/>
</dbReference>
<evidence type="ECO:0000259" key="3">
    <source>
        <dbReference type="PROSITE" id="PS51175"/>
    </source>
</evidence>
<dbReference type="Gene3D" id="2.60.120.260">
    <property type="entry name" value="Galactose-binding domain-like"/>
    <property type="match status" value="2"/>
</dbReference>
<dbReference type="SMART" id="SM00606">
    <property type="entry name" value="CBD_IV"/>
    <property type="match status" value="2"/>
</dbReference>
<proteinExistence type="predicted"/>
<keyword evidence="1" id="KW-0732">Signal</keyword>
<name>A0A1K1PZE3_9BACT</name>
<feature type="domain" description="CBM6" evidence="3">
    <location>
        <begin position="241"/>
        <end position="367"/>
    </location>
</feature>
<dbReference type="OrthoDB" id="654858at2"/>
<dbReference type="STRING" id="1004.SAMN05661012_02390"/>
<dbReference type="AlphaFoldDB" id="A0A1K1PZE3"/>
<dbReference type="GO" id="GO:0030246">
    <property type="term" value="F:carbohydrate binding"/>
    <property type="evidence" value="ECO:0007669"/>
    <property type="project" value="InterPro"/>
</dbReference>
<organism evidence="4 6">
    <name type="scientific">Chitinophaga sancti</name>
    <dbReference type="NCBI Taxonomy" id="1004"/>
    <lineage>
        <taxon>Bacteria</taxon>
        <taxon>Pseudomonadati</taxon>
        <taxon>Bacteroidota</taxon>
        <taxon>Chitinophagia</taxon>
        <taxon>Chitinophagales</taxon>
        <taxon>Chitinophagaceae</taxon>
        <taxon>Chitinophaga</taxon>
    </lineage>
</organism>
<dbReference type="Proteomes" id="UP000183788">
    <property type="component" value="Unassembled WGS sequence"/>
</dbReference>
<sequence>MSKYILFFLLLVFAACKKDKGYYDYTNELKKYDGNTYEFLHSQQQYDSFLLAIERVGLTDSLKTGRYTVFAPSDASFRQAIENMNTLRVIQGRAPMFIASLPEEQLDTLVCRYIVRDTVSAGRMQLQDGLELPAIRYAYPMHGKFNRADAEGHVNGGPGIITYSDTKGVIYTNRWSNASTVAIDIVTNNGLVNIIDKNHQFGFDEFIGRMNPTTSTPWNDYPFYIPGVIALEQFNRGGNKVAYLDFSIDNKGGQYRPAENVDIASGEDGFKIGWTETDEWLDYSVDVTETGSYKMQLRYGSGGDNGKLHLLLDGTTVAGSAMTTKSTGGYSNYADIYVSGVQMKAGKHIMRLYMDFGLYDLRFIKLLPEGRPFPIPGVITLEDYDPGGEGVGYHDLTTENSGGKYRPNESVDIDYSRNAGGGYQVGWTDTGEWMKYTVDVKQTGYYVASTLLGSPNDGKKFHIEFDGVNVTGSVAVPNTSDYHKRQNANVTVYLTKGIHVMRFFEETGGYDVKSVTFRPLN</sequence>
<dbReference type="InterPro" id="IPR000782">
    <property type="entry name" value="FAS1_domain"/>
</dbReference>
<evidence type="ECO:0000313" key="7">
    <source>
        <dbReference type="Proteomes" id="UP001326715"/>
    </source>
</evidence>
<dbReference type="CDD" id="cd04080">
    <property type="entry name" value="CBM6_cellulase-like"/>
    <property type="match status" value="2"/>
</dbReference>
<dbReference type="EMBL" id="FPIZ01000006">
    <property type="protein sequence ID" value="SFW52876.1"/>
    <property type="molecule type" value="Genomic_DNA"/>
</dbReference>
<dbReference type="SUPFAM" id="SSF49785">
    <property type="entry name" value="Galactose-binding domain-like"/>
    <property type="match status" value="2"/>
</dbReference>
<dbReference type="Pfam" id="PF02469">
    <property type="entry name" value="Fasciclin"/>
    <property type="match status" value="1"/>
</dbReference>
<dbReference type="PROSITE" id="PS51175">
    <property type="entry name" value="CBM6"/>
    <property type="match status" value="2"/>
</dbReference>
<dbReference type="RefSeq" id="WP_072360193.1">
    <property type="nucleotide sequence ID" value="NZ_CBHWAX010000005.1"/>
</dbReference>
<dbReference type="InterPro" id="IPR036378">
    <property type="entry name" value="FAS1_dom_sf"/>
</dbReference>
<evidence type="ECO:0000259" key="2">
    <source>
        <dbReference type="PROSITE" id="PS50213"/>
    </source>
</evidence>
<dbReference type="InterPro" id="IPR005084">
    <property type="entry name" value="CBM6"/>
</dbReference>
<evidence type="ECO:0000313" key="6">
    <source>
        <dbReference type="Proteomes" id="UP000183788"/>
    </source>
</evidence>
<dbReference type="Gene3D" id="2.30.180.10">
    <property type="entry name" value="FAS1 domain"/>
    <property type="match status" value="1"/>
</dbReference>
<reference evidence="5 7" key="2">
    <citation type="submission" date="2023-11" db="EMBL/GenBank/DDBJ databases">
        <title>MicrobeMod: A computational toolkit for identifying prokaryotic methylation and restriction-modification with nanopore sequencing.</title>
        <authorList>
            <person name="Crits-Christoph A."/>
            <person name="Kang S.C."/>
            <person name="Lee H."/>
            <person name="Ostrov N."/>
        </authorList>
    </citation>
    <scope>NUCLEOTIDE SEQUENCE [LARGE SCALE GENOMIC DNA]</scope>
    <source>
        <strain evidence="5 7">ATCC 23090</strain>
    </source>
</reference>
<evidence type="ECO:0000313" key="5">
    <source>
        <dbReference type="EMBL" id="WQG92963.1"/>
    </source>
</evidence>
<protein>
    <submittedName>
        <fullName evidence="4">Carbohydrate binding module (Family 6)</fullName>
    </submittedName>
    <submittedName>
        <fullName evidence="5">Carbohydrate-binding protein</fullName>
    </submittedName>
</protein>
<evidence type="ECO:0000256" key="1">
    <source>
        <dbReference type="ARBA" id="ARBA00022729"/>
    </source>
</evidence>
<evidence type="ECO:0000313" key="4">
    <source>
        <dbReference type="EMBL" id="SFW52876.1"/>
    </source>
</evidence>
<dbReference type="Pfam" id="PF03422">
    <property type="entry name" value="CBM_6"/>
    <property type="match status" value="2"/>
</dbReference>
<dbReference type="Proteomes" id="UP001326715">
    <property type="component" value="Chromosome"/>
</dbReference>